<organism evidence="2 3">
    <name type="scientific">Fusarium oxysporum NRRL 32931</name>
    <dbReference type="NCBI Taxonomy" id="660029"/>
    <lineage>
        <taxon>Eukaryota</taxon>
        <taxon>Fungi</taxon>
        <taxon>Dikarya</taxon>
        <taxon>Ascomycota</taxon>
        <taxon>Pezizomycotina</taxon>
        <taxon>Sordariomycetes</taxon>
        <taxon>Hypocreomycetidae</taxon>
        <taxon>Hypocreales</taxon>
        <taxon>Nectriaceae</taxon>
        <taxon>Fusarium</taxon>
        <taxon>Fusarium oxysporum species complex</taxon>
    </lineage>
</organism>
<protein>
    <submittedName>
        <fullName evidence="2">Uncharacterized protein</fullName>
    </submittedName>
</protein>
<name>W9I851_FUSOX</name>
<sequence>MIVLVLICTKHRKDSGGDFEDPDGHEKGQDKVREDSSETAMHKRTRFATRLRQS</sequence>
<accession>W9I851</accession>
<dbReference type="HOGENOM" id="CLU_3050348_0_0_1"/>
<feature type="compositionally biased region" description="Basic and acidic residues" evidence="1">
    <location>
        <begin position="22"/>
        <end position="36"/>
    </location>
</feature>
<dbReference type="Proteomes" id="UP000030753">
    <property type="component" value="Unassembled WGS sequence"/>
</dbReference>
<dbReference type="AlphaFoldDB" id="W9I851"/>
<evidence type="ECO:0000313" key="3">
    <source>
        <dbReference type="Proteomes" id="UP000030753"/>
    </source>
</evidence>
<feature type="region of interest" description="Disordered" evidence="1">
    <location>
        <begin position="13"/>
        <end position="54"/>
    </location>
</feature>
<gene>
    <name evidence="2" type="ORF">FOYG_10286</name>
</gene>
<proteinExistence type="predicted"/>
<dbReference type="EMBL" id="JH717844">
    <property type="protein sequence ID" value="EWY89450.1"/>
    <property type="molecule type" value="Genomic_DNA"/>
</dbReference>
<reference evidence="2 3" key="1">
    <citation type="submission" date="2011-06" db="EMBL/GenBank/DDBJ databases">
        <title>The Genome Sequence of Fusarium oxysporum FOSC 3-a.</title>
        <authorList>
            <consortium name="The Broad Institute Genome Sequencing Platform"/>
            <person name="Ma L.-J."/>
            <person name="Gale L.R."/>
            <person name="Schwartz D.C."/>
            <person name="Zhou S."/>
            <person name="Corby-Kistler H."/>
            <person name="Young S.K."/>
            <person name="Zeng Q."/>
            <person name="Gargeya S."/>
            <person name="Fitzgerald M."/>
            <person name="Haas B."/>
            <person name="Abouelleil A."/>
            <person name="Alvarado L."/>
            <person name="Arachchi H.M."/>
            <person name="Berlin A."/>
            <person name="Brown A."/>
            <person name="Chapman S.B."/>
            <person name="Chen Z."/>
            <person name="Dunbar C."/>
            <person name="Freedman E."/>
            <person name="Gearin G."/>
            <person name="Gellesch M."/>
            <person name="Goldberg J."/>
            <person name="Griggs A."/>
            <person name="Gujja S."/>
            <person name="Heiman D."/>
            <person name="Howarth C."/>
            <person name="Larson L."/>
            <person name="Lui A."/>
            <person name="MacDonald P.J.P."/>
            <person name="Mehta T."/>
            <person name="Montmayeur A."/>
            <person name="Murphy C."/>
            <person name="Neiman D."/>
            <person name="Pearson M."/>
            <person name="Priest M."/>
            <person name="Roberts A."/>
            <person name="Saif S."/>
            <person name="Shea T."/>
            <person name="Shenoy N."/>
            <person name="Sisk P."/>
            <person name="Stolte C."/>
            <person name="Sykes S."/>
            <person name="Wortman J."/>
            <person name="Nusbaum C."/>
            <person name="Birren B."/>
        </authorList>
    </citation>
    <scope>NUCLEOTIDE SEQUENCE [LARGE SCALE GENOMIC DNA]</scope>
    <source>
        <strain evidence="3">FOSC 3-a</strain>
    </source>
</reference>
<evidence type="ECO:0000256" key="1">
    <source>
        <dbReference type="SAM" id="MobiDB-lite"/>
    </source>
</evidence>
<feature type="compositionally biased region" description="Basic residues" evidence="1">
    <location>
        <begin position="42"/>
        <end position="54"/>
    </location>
</feature>
<evidence type="ECO:0000313" key="2">
    <source>
        <dbReference type="EMBL" id="EWY89450.1"/>
    </source>
</evidence>